<evidence type="ECO:0000256" key="3">
    <source>
        <dbReference type="PROSITE-ProRule" id="PRU00023"/>
    </source>
</evidence>
<feature type="repeat" description="ANK" evidence="3">
    <location>
        <begin position="147"/>
        <end position="179"/>
    </location>
</feature>
<dbReference type="PANTHER" id="PTHR24189:SF50">
    <property type="entry name" value="ANKYRIN REPEAT AND SOCS BOX PROTEIN 2"/>
    <property type="match status" value="1"/>
</dbReference>
<keyword evidence="5" id="KW-1185">Reference proteome</keyword>
<dbReference type="SUPFAM" id="SSF48403">
    <property type="entry name" value="Ankyrin repeat"/>
    <property type="match status" value="1"/>
</dbReference>
<dbReference type="InterPro" id="IPR050745">
    <property type="entry name" value="Multifunctional_regulatory"/>
</dbReference>
<dbReference type="EMBL" id="BAAANF010000015">
    <property type="protein sequence ID" value="GAA1691491.1"/>
    <property type="molecule type" value="Genomic_DNA"/>
</dbReference>
<organism evidence="4 5">
    <name type="scientific">Kribbella yunnanensis</name>
    <dbReference type="NCBI Taxonomy" id="190194"/>
    <lineage>
        <taxon>Bacteria</taxon>
        <taxon>Bacillati</taxon>
        <taxon>Actinomycetota</taxon>
        <taxon>Actinomycetes</taxon>
        <taxon>Propionibacteriales</taxon>
        <taxon>Kribbellaceae</taxon>
        <taxon>Kribbella</taxon>
    </lineage>
</organism>
<keyword evidence="1" id="KW-0677">Repeat</keyword>
<name>A0ABP4TPA3_9ACTN</name>
<evidence type="ECO:0000256" key="1">
    <source>
        <dbReference type="ARBA" id="ARBA00022737"/>
    </source>
</evidence>
<dbReference type="PANTHER" id="PTHR24189">
    <property type="entry name" value="MYOTROPHIN"/>
    <property type="match status" value="1"/>
</dbReference>
<accession>A0ABP4TPA3</accession>
<evidence type="ECO:0000313" key="4">
    <source>
        <dbReference type="EMBL" id="GAA1691491.1"/>
    </source>
</evidence>
<dbReference type="InterPro" id="IPR036770">
    <property type="entry name" value="Ankyrin_rpt-contain_sf"/>
</dbReference>
<dbReference type="RefSeq" id="WP_344154142.1">
    <property type="nucleotide sequence ID" value="NZ_BAAANF010000015.1"/>
</dbReference>
<evidence type="ECO:0000256" key="2">
    <source>
        <dbReference type="ARBA" id="ARBA00023043"/>
    </source>
</evidence>
<feature type="repeat" description="ANK" evidence="3">
    <location>
        <begin position="180"/>
        <end position="213"/>
    </location>
</feature>
<evidence type="ECO:0008006" key="6">
    <source>
        <dbReference type="Google" id="ProtNLM"/>
    </source>
</evidence>
<keyword evidence="2 3" id="KW-0040">ANK repeat</keyword>
<dbReference type="SMART" id="SM00248">
    <property type="entry name" value="ANK"/>
    <property type="match status" value="5"/>
</dbReference>
<dbReference type="InterPro" id="IPR002110">
    <property type="entry name" value="Ankyrin_rpt"/>
</dbReference>
<dbReference type="Pfam" id="PF12796">
    <property type="entry name" value="Ank_2"/>
    <property type="match status" value="1"/>
</dbReference>
<sequence>MTTKKPISKTGLLALIKELDWRSIEPALQENPDLLGFRGKKGESLLHVCCGVDIGKKGLRAADSVKTADVLIDASLDVNEAAFTEGDWEATPLYYAISRGQNPTLAEHLLKRGASPEHCLWAAAYKDHAAVVRLLLQAGATVDALAHGETPFLFAVKWSRFAAAAVLIEAGTNINFQDKTGRTALHYMLKKRSDAKYVELLLRNSARLDLADQDGVTAGRMLSRLRDSAYQKLAQQYG</sequence>
<protein>
    <recommendedName>
        <fullName evidence="6">Ankyrin repeat domain-containing protein</fullName>
    </recommendedName>
</protein>
<dbReference type="PROSITE" id="PS50088">
    <property type="entry name" value="ANK_REPEAT"/>
    <property type="match status" value="2"/>
</dbReference>
<dbReference type="PROSITE" id="PS50297">
    <property type="entry name" value="ANK_REP_REGION"/>
    <property type="match status" value="1"/>
</dbReference>
<dbReference type="Proteomes" id="UP001500280">
    <property type="component" value="Unassembled WGS sequence"/>
</dbReference>
<gene>
    <name evidence="4" type="ORF">GCM10009745_41040</name>
</gene>
<comment type="caution">
    <text evidence="4">The sequence shown here is derived from an EMBL/GenBank/DDBJ whole genome shotgun (WGS) entry which is preliminary data.</text>
</comment>
<dbReference type="Pfam" id="PF00023">
    <property type="entry name" value="Ank"/>
    <property type="match status" value="1"/>
</dbReference>
<proteinExistence type="predicted"/>
<evidence type="ECO:0000313" key="5">
    <source>
        <dbReference type="Proteomes" id="UP001500280"/>
    </source>
</evidence>
<reference evidence="5" key="1">
    <citation type="journal article" date="2019" name="Int. J. Syst. Evol. Microbiol.">
        <title>The Global Catalogue of Microorganisms (GCM) 10K type strain sequencing project: providing services to taxonomists for standard genome sequencing and annotation.</title>
        <authorList>
            <consortium name="The Broad Institute Genomics Platform"/>
            <consortium name="The Broad Institute Genome Sequencing Center for Infectious Disease"/>
            <person name="Wu L."/>
            <person name="Ma J."/>
        </authorList>
    </citation>
    <scope>NUCLEOTIDE SEQUENCE [LARGE SCALE GENOMIC DNA]</scope>
    <source>
        <strain evidence="5">JCM 14307</strain>
    </source>
</reference>
<dbReference type="Gene3D" id="1.25.40.20">
    <property type="entry name" value="Ankyrin repeat-containing domain"/>
    <property type="match status" value="2"/>
</dbReference>